<dbReference type="STRING" id="1073325.SAMN05444483_10785"/>
<dbReference type="AlphaFoldDB" id="A0A1M5IBR0"/>
<dbReference type="CDD" id="cd05374">
    <property type="entry name" value="17beta-HSD-like_SDR_c"/>
    <property type="match status" value="1"/>
</dbReference>
<dbReference type="Gene3D" id="3.40.50.720">
    <property type="entry name" value="NAD(P)-binding Rossmann-like Domain"/>
    <property type="match status" value="1"/>
</dbReference>
<dbReference type="PRINTS" id="PR00080">
    <property type="entry name" value="SDRFAMILY"/>
</dbReference>
<proteinExistence type="inferred from homology"/>
<reference evidence="6" key="1">
    <citation type="submission" date="2016-11" db="EMBL/GenBank/DDBJ databases">
        <authorList>
            <person name="Varghese N."/>
            <person name="Submissions S."/>
        </authorList>
    </citation>
    <scope>NUCLEOTIDE SEQUENCE [LARGE SCALE GENOMIC DNA]</scope>
    <source>
        <strain evidence="6">DSM 24579</strain>
    </source>
</reference>
<dbReference type="GO" id="GO:0016491">
    <property type="term" value="F:oxidoreductase activity"/>
    <property type="evidence" value="ECO:0007669"/>
    <property type="project" value="UniProtKB-KW"/>
</dbReference>
<evidence type="ECO:0000256" key="2">
    <source>
        <dbReference type="ARBA" id="ARBA00023002"/>
    </source>
</evidence>
<dbReference type="SMART" id="SM00822">
    <property type="entry name" value="PKS_KR"/>
    <property type="match status" value="1"/>
</dbReference>
<dbReference type="EMBL" id="FQVT01000007">
    <property type="protein sequence ID" value="SHG25838.1"/>
    <property type="molecule type" value="Genomic_DNA"/>
</dbReference>
<gene>
    <name evidence="5" type="ORF">SAMN05444483_10785</name>
</gene>
<evidence type="ECO:0000313" key="5">
    <source>
        <dbReference type="EMBL" id="SHG25838.1"/>
    </source>
</evidence>
<dbReference type="SUPFAM" id="SSF51735">
    <property type="entry name" value="NAD(P)-binding Rossmann-fold domains"/>
    <property type="match status" value="1"/>
</dbReference>
<dbReference type="InterPro" id="IPR036291">
    <property type="entry name" value="NAD(P)-bd_dom_sf"/>
</dbReference>
<dbReference type="PANTHER" id="PTHR44169">
    <property type="entry name" value="NADPH-DEPENDENT 1-ACYLDIHYDROXYACETONE PHOSPHATE REDUCTASE"/>
    <property type="match status" value="1"/>
</dbReference>
<evidence type="ECO:0000259" key="4">
    <source>
        <dbReference type="SMART" id="SM00822"/>
    </source>
</evidence>
<dbReference type="InterPro" id="IPR002347">
    <property type="entry name" value="SDR_fam"/>
</dbReference>
<name>A0A1M5IBR0_SALEC</name>
<dbReference type="PRINTS" id="PR00081">
    <property type="entry name" value="GDHRDH"/>
</dbReference>
<dbReference type="InterPro" id="IPR020904">
    <property type="entry name" value="Sc_DH/Rdtase_CS"/>
</dbReference>
<protein>
    <submittedName>
        <fullName evidence="5">Short-chain dehydrogenase</fullName>
    </submittedName>
</protein>
<dbReference type="PANTHER" id="PTHR44169:SF6">
    <property type="entry name" value="NADPH-DEPENDENT 1-ACYLDIHYDROXYACETONE PHOSPHATE REDUCTASE"/>
    <property type="match status" value="1"/>
</dbReference>
<keyword evidence="6" id="KW-1185">Reference proteome</keyword>
<accession>A0A1M5IBR0</accession>
<evidence type="ECO:0000256" key="3">
    <source>
        <dbReference type="RuleBase" id="RU000363"/>
    </source>
</evidence>
<dbReference type="Proteomes" id="UP000183945">
    <property type="component" value="Unassembled WGS sequence"/>
</dbReference>
<evidence type="ECO:0000256" key="1">
    <source>
        <dbReference type="ARBA" id="ARBA00006484"/>
    </source>
</evidence>
<sequence>MKKTILITGTSSGIGYSIAKEFSEANYKVIATIRKVKDAERLKKELNENVYPIICDVTNPEQVNDLARYVKEISLNGLLDGLINNAAIEIVSPIEFQDLEDTRTLFETNLFGLMHVTQTLLPLLGTSSKANKHTGRIINVSSVGGVLSLPFLSAYATTKHALEGYSHSLRRELSLFGIKVIILAPGAIKSKIWEKDQLDKKSYNGSRYEQPFKSFKKMMVKAEKNAASSASIAKFTLKIFETSSPKVRYTFTPGRFFNWTLPSILPHKGVDFIFNKVISLSKK</sequence>
<comment type="similarity">
    <text evidence="1 3">Belongs to the short-chain dehydrogenases/reductases (SDR) family.</text>
</comment>
<keyword evidence="2" id="KW-0560">Oxidoreductase</keyword>
<dbReference type="PROSITE" id="PS00061">
    <property type="entry name" value="ADH_SHORT"/>
    <property type="match status" value="1"/>
</dbReference>
<organism evidence="5 6">
    <name type="scientific">Salegentibacter echinorum</name>
    <dbReference type="NCBI Taxonomy" id="1073325"/>
    <lineage>
        <taxon>Bacteria</taxon>
        <taxon>Pseudomonadati</taxon>
        <taxon>Bacteroidota</taxon>
        <taxon>Flavobacteriia</taxon>
        <taxon>Flavobacteriales</taxon>
        <taxon>Flavobacteriaceae</taxon>
        <taxon>Salegentibacter</taxon>
    </lineage>
</organism>
<dbReference type="OrthoDB" id="1235794at2"/>
<dbReference type="InterPro" id="IPR057326">
    <property type="entry name" value="KR_dom"/>
</dbReference>
<dbReference type="Pfam" id="PF00106">
    <property type="entry name" value="adh_short"/>
    <property type="match status" value="1"/>
</dbReference>
<feature type="domain" description="Ketoreductase" evidence="4">
    <location>
        <begin position="3"/>
        <end position="191"/>
    </location>
</feature>
<dbReference type="RefSeq" id="WP_072879981.1">
    <property type="nucleotide sequence ID" value="NZ_FQVT01000007.1"/>
</dbReference>
<evidence type="ECO:0000313" key="6">
    <source>
        <dbReference type="Proteomes" id="UP000183945"/>
    </source>
</evidence>